<dbReference type="Proteomes" id="UP000185680">
    <property type="component" value="Chromosome"/>
</dbReference>
<dbReference type="FunFam" id="1.10.3720.10:FF:000001">
    <property type="entry name" value="Glycine betaine ABC transporter, permease"/>
    <property type="match status" value="1"/>
</dbReference>
<evidence type="ECO:0000256" key="1">
    <source>
        <dbReference type="ARBA" id="ARBA00004651"/>
    </source>
</evidence>
<evidence type="ECO:0000313" key="8">
    <source>
        <dbReference type="EMBL" id="AOW15652.1"/>
    </source>
</evidence>
<evidence type="ECO:0000256" key="4">
    <source>
        <dbReference type="ARBA" id="ARBA00022989"/>
    </source>
</evidence>
<dbReference type="RefSeq" id="WP_066085010.1">
    <property type="nucleotide sequence ID" value="NZ_CP017476.1"/>
</dbReference>
<dbReference type="CDD" id="cd06261">
    <property type="entry name" value="TM_PBP2"/>
    <property type="match status" value="1"/>
</dbReference>
<dbReference type="Gene3D" id="1.10.3720.10">
    <property type="entry name" value="MetI-like"/>
    <property type="match status" value="1"/>
</dbReference>
<dbReference type="InterPro" id="IPR051204">
    <property type="entry name" value="ABC_transp_perm/SBD"/>
</dbReference>
<dbReference type="EMBL" id="LVWD01000001">
    <property type="protein sequence ID" value="OAD44356.1"/>
    <property type="molecule type" value="Genomic_DNA"/>
</dbReference>
<gene>
    <name evidence="8" type="ORF">LPB072_14010</name>
    <name evidence="9" type="ORF">LPB72_01810</name>
</gene>
<reference evidence="9 10" key="1">
    <citation type="submission" date="2016-02" db="EMBL/GenBank/DDBJ databases">
        <title>Draft genome sequence of Hydrogenophaga sp. LPB0072.</title>
        <authorList>
            <person name="Shin S.-K."/>
            <person name="Yi H."/>
        </authorList>
    </citation>
    <scope>NUCLEOTIDE SEQUENCE [LARGE SCALE GENOMIC DNA]</scope>
    <source>
        <strain evidence="9 10">LPB0072</strain>
    </source>
</reference>
<reference evidence="8 11" key="2">
    <citation type="submission" date="2016-10" db="EMBL/GenBank/DDBJ databases">
        <title>Hydorgenophaga sp. LPB0072 isolated from gastropod.</title>
        <authorList>
            <person name="Kim E."/>
            <person name="Yi H."/>
        </authorList>
    </citation>
    <scope>NUCLEOTIDE SEQUENCE [LARGE SCALE GENOMIC DNA]</scope>
    <source>
        <strain evidence="8 11">LPB0072</strain>
    </source>
</reference>
<dbReference type="GO" id="GO:0055085">
    <property type="term" value="P:transmembrane transport"/>
    <property type="evidence" value="ECO:0007669"/>
    <property type="project" value="InterPro"/>
</dbReference>
<keyword evidence="2 6" id="KW-0813">Transport</keyword>
<dbReference type="KEGG" id="hyl:LPB072_14010"/>
<proteinExistence type="inferred from homology"/>
<protein>
    <submittedName>
        <fullName evidence="8">Osmoprotectant uptake system permease</fullName>
    </submittedName>
</protein>
<evidence type="ECO:0000256" key="5">
    <source>
        <dbReference type="ARBA" id="ARBA00023136"/>
    </source>
</evidence>
<dbReference type="SUPFAM" id="SSF161098">
    <property type="entry name" value="MetI-like"/>
    <property type="match status" value="1"/>
</dbReference>
<sequence length="247" mass="26078">MVKPRHHWLSDKLLWAALLLAALVVGLPHSEPLFASLFPQLERPVYRQEPFTQLLWQHLLLVGVSGAASVLVGTLAGVWVTRPQGRAFRPVLETLVSMGQTLPPVAVLALAVPAVGFGELPALMALALYGLLPVVQGTITGLQAVPAPVLQAANGMGLSPWQRLLQVEGPLALPVWLSGVRTSVIINIGTAAIASTVGAKTLGSPIIVGLSGFNTAYVLQGAIVVGMLAVVVDMVFERLARRVAWAH</sequence>
<dbReference type="EMBL" id="CP017476">
    <property type="protein sequence ID" value="AOW15652.1"/>
    <property type="molecule type" value="Genomic_DNA"/>
</dbReference>
<dbReference type="GO" id="GO:0031460">
    <property type="term" value="P:glycine betaine transport"/>
    <property type="evidence" value="ECO:0007669"/>
    <property type="project" value="UniProtKB-ARBA"/>
</dbReference>
<name>A0A162W6W6_9BURK</name>
<dbReference type="InterPro" id="IPR000515">
    <property type="entry name" value="MetI-like"/>
</dbReference>
<feature type="transmembrane region" description="Helical" evidence="6">
    <location>
        <begin position="217"/>
        <end position="236"/>
    </location>
</feature>
<comment type="subcellular location">
    <subcellularLocation>
        <location evidence="1 6">Cell membrane</location>
        <topology evidence="1 6">Multi-pass membrane protein</topology>
    </subcellularLocation>
</comment>
<keyword evidence="3 6" id="KW-0812">Transmembrane</keyword>
<feature type="transmembrane region" description="Helical" evidence="6">
    <location>
        <begin position="54"/>
        <end position="80"/>
    </location>
</feature>
<feature type="transmembrane region" description="Helical" evidence="6">
    <location>
        <begin position="101"/>
        <end position="120"/>
    </location>
</feature>
<accession>A0A162W6W6</accession>
<dbReference type="Proteomes" id="UP000185657">
    <property type="component" value="Unassembled WGS sequence"/>
</dbReference>
<dbReference type="InterPro" id="IPR035906">
    <property type="entry name" value="MetI-like_sf"/>
</dbReference>
<dbReference type="PANTHER" id="PTHR30177">
    <property type="entry name" value="GLYCINE BETAINE/L-PROLINE TRANSPORT SYSTEM PERMEASE PROTEIN PROW"/>
    <property type="match status" value="1"/>
</dbReference>
<evidence type="ECO:0000313" key="9">
    <source>
        <dbReference type="EMBL" id="OAD44356.1"/>
    </source>
</evidence>
<organism evidence="8 11">
    <name type="scientific">Hydrogenophaga crassostreae</name>
    <dbReference type="NCBI Taxonomy" id="1763535"/>
    <lineage>
        <taxon>Bacteria</taxon>
        <taxon>Pseudomonadati</taxon>
        <taxon>Pseudomonadota</taxon>
        <taxon>Betaproteobacteria</taxon>
        <taxon>Burkholderiales</taxon>
        <taxon>Comamonadaceae</taxon>
        <taxon>Hydrogenophaga</taxon>
    </lineage>
</organism>
<keyword evidence="10" id="KW-1185">Reference proteome</keyword>
<evidence type="ECO:0000256" key="3">
    <source>
        <dbReference type="ARBA" id="ARBA00022692"/>
    </source>
</evidence>
<dbReference type="OrthoDB" id="9801163at2"/>
<evidence type="ECO:0000256" key="6">
    <source>
        <dbReference type="RuleBase" id="RU363032"/>
    </source>
</evidence>
<dbReference type="GO" id="GO:0005886">
    <property type="term" value="C:plasma membrane"/>
    <property type="evidence" value="ECO:0007669"/>
    <property type="project" value="UniProtKB-SubCell"/>
</dbReference>
<evidence type="ECO:0000259" key="7">
    <source>
        <dbReference type="PROSITE" id="PS50928"/>
    </source>
</evidence>
<evidence type="ECO:0000256" key="2">
    <source>
        <dbReference type="ARBA" id="ARBA00022448"/>
    </source>
</evidence>
<dbReference type="PANTHER" id="PTHR30177:SF32">
    <property type="entry name" value="GLYCINE BETAINE UPTAKE SYSTEM PERMEASE PROTEIN YEHW"/>
    <property type="match status" value="1"/>
</dbReference>
<dbReference type="STRING" id="1763535.LPB072_14010"/>
<evidence type="ECO:0000313" key="10">
    <source>
        <dbReference type="Proteomes" id="UP000185657"/>
    </source>
</evidence>
<dbReference type="AlphaFoldDB" id="A0A162W6W6"/>
<keyword evidence="4 6" id="KW-1133">Transmembrane helix</keyword>
<feature type="domain" description="ABC transmembrane type-1" evidence="7">
    <location>
        <begin position="55"/>
        <end position="236"/>
    </location>
</feature>
<evidence type="ECO:0000313" key="11">
    <source>
        <dbReference type="Proteomes" id="UP000185680"/>
    </source>
</evidence>
<dbReference type="PROSITE" id="PS50928">
    <property type="entry name" value="ABC_TM1"/>
    <property type="match status" value="1"/>
</dbReference>
<dbReference type="Pfam" id="PF00528">
    <property type="entry name" value="BPD_transp_1"/>
    <property type="match status" value="1"/>
</dbReference>
<keyword evidence="5 6" id="KW-0472">Membrane</keyword>
<comment type="similarity">
    <text evidence="6">Belongs to the binding-protein-dependent transport system permease family.</text>
</comment>